<keyword evidence="3" id="KW-0233">DNA recombination</keyword>
<dbReference type="GO" id="GO:0006310">
    <property type="term" value="P:DNA recombination"/>
    <property type="evidence" value="ECO:0007669"/>
    <property type="project" value="UniProtKB-KW"/>
</dbReference>
<dbReference type="InterPro" id="IPR013762">
    <property type="entry name" value="Integrase-like_cat_sf"/>
</dbReference>
<reference evidence="5 6" key="1">
    <citation type="journal article" date="2016" name="Nat. Commun.">
        <title>Thousands of microbial genomes shed light on interconnected biogeochemical processes in an aquifer system.</title>
        <authorList>
            <person name="Anantharaman K."/>
            <person name="Brown C.T."/>
            <person name="Hug L.A."/>
            <person name="Sharon I."/>
            <person name="Castelle C.J."/>
            <person name="Probst A.J."/>
            <person name="Thomas B.C."/>
            <person name="Singh A."/>
            <person name="Wilkins M.J."/>
            <person name="Karaoz U."/>
            <person name="Brodie E.L."/>
            <person name="Williams K.H."/>
            <person name="Hubbard S.S."/>
            <person name="Banfield J.F."/>
        </authorList>
    </citation>
    <scope>NUCLEOTIDE SEQUENCE [LARGE SCALE GENOMIC DNA]</scope>
</reference>
<dbReference type="PANTHER" id="PTHR30349:SF41">
    <property type="entry name" value="INTEGRASE_RECOMBINASE PROTEIN MJ0367-RELATED"/>
    <property type="match status" value="1"/>
</dbReference>
<dbReference type="InterPro" id="IPR011010">
    <property type="entry name" value="DNA_brk_join_enz"/>
</dbReference>
<evidence type="ECO:0000256" key="2">
    <source>
        <dbReference type="ARBA" id="ARBA00023125"/>
    </source>
</evidence>
<evidence type="ECO:0000313" key="5">
    <source>
        <dbReference type="EMBL" id="OGF80999.1"/>
    </source>
</evidence>
<dbReference type="Gene3D" id="1.10.443.10">
    <property type="entry name" value="Intergrase catalytic core"/>
    <property type="match status" value="1"/>
</dbReference>
<dbReference type="CDD" id="cd00397">
    <property type="entry name" value="DNA_BRE_C"/>
    <property type="match status" value="1"/>
</dbReference>
<dbReference type="InterPro" id="IPR002104">
    <property type="entry name" value="Integrase_catalytic"/>
</dbReference>
<keyword evidence="2" id="KW-0238">DNA-binding</keyword>
<dbReference type="Gene3D" id="1.10.150.130">
    <property type="match status" value="1"/>
</dbReference>
<comment type="caution">
    <text evidence="5">The sequence shown here is derived from an EMBL/GenBank/DDBJ whole genome shotgun (WGS) entry which is preliminary data.</text>
</comment>
<protein>
    <recommendedName>
        <fullName evidence="4">Tyr recombinase domain-containing protein</fullName>
    </recommendedName>
</protein>
<evidence type="ECO:0000256" key="1">
    <source>
        <dbReference type="ARBA" id="ARBA00008857"/>
    </source>
</evidence>
<dbReference type="Proteomes" id="UP000178114">
    <property type="component" value="Unassembled WGS sequence"/>
</dbReference>
<dbReference type="STRING" id="1798351.A2930_00060"/>
<evidence type="ECO:0000259" key="4">
    <source>
        <dbReference type="PROSITE" id="PS51898"/>
    </source>
</evidence>
<dbReference type="PROSITE" id="PS51898">
    <property type="entry name" value="TYR_RECOMBINASE"/>
    <property type="match status" value="1"/>
</dbReference>
<feature type="domain" description="Tyr recombinase" evidence="4">
    <location>
        <begin position="82"/>
        <end position="267"/>
    </location>
</feature>
<dbReference type="GO" id="GO:0003677">
    <property type="term" value="F:DNA binding"/>
    <property type="evidence" value="ECO:0007669"/>
    <property type="project" value="UniProtKB-KW"/>
</dbReference>
<dbReference type="GO" id="GO:0015074">
    <property type="term" value="P:DNA integration"/>
    <property type="evidence" value="ECO:0007669"/>
    <property type="project" value="InterPro"/>
</dbReference>
<dbReference type="AlphaFoldDB" id="A0A1F5WZF1"/>
<dbReference type="EMBL" id="MFID01000020">
    <property type="protein sequence ID" value="OGF80999.1"/>
    <property type="molecule type" value="Genomic_DNA"/>
</dbReference>
<dbReference type="PANTHER" id="PTHR30349">
    <property type="entry name" value="PHAGE INTEGRASE-RELATED"/>
    <property type="match status" value="1"/>
</dbReference>
<comment type="similarity">
    <text evidence="1">Belongs to the 'phage' integrase family.</text>
</comment>
<sequence>MPDVVSADLLSPEIMTKFFKTLQTRVRFVGYGNNRVEKVGVKASTIKTYWSKLHSFFEWLHNRGHIEINPLVRLKAPEVEYNDKKALSGEEFHQLIAAAMSQSNILLCKRDLAMIFILYFCGLRKGELLGMRMADVDMIRFVITVRGETSKSKRDRLLPIHRKLAMHLEDYLKERIKLKYKTEKLFVASNGDHGLTTHGLKHWVKRLSGLSGVKFHLHQLRHTFACNMARTGSGVIVLQRLMGHTDPRMTQRYLRSLTVEDLRGDIDKLTIDI</sequence>
<accession>A0A1F5WZF1</accession>
<proteinExistence type="inferred from homology"/>
<dbReference type="InterPro" id="IPR010998">
    <property type="entry name" value="Integrase_recombinase_N"/>
</dbReference>
<dbReference type="InterPro" id="IPR050090">
    <property type="entry name" value="Tyrosine_recombinase_XerCD"/>
</dbReference>
<organism evidence="5 6">
    <name type="scientific">Candidatus Giovannonibacteria bacterium RIFCSPLOWO2_01_FULL_45_34</name>
    <dbReference type="NCBI Taxonomy" id="1798351"/>
    <lineage>
        <taxon>Bacteria</taxon>
        <taxon>Candidatus Giovannoniibacteriota</taxon>
    </lineage>
</organism>
<dbReference type="SUPFAM" id="SSF56349">
    <property type="entry name" value="DNA breaking-rejoining enzymes"/>
    <property type="match status" value="1"/>
</dbReference>
<dbReference type="Pfam" id="PF00589">
    <property type="entry name" value="Phage_integrase"/>
    <property type="match status" value="1"/>
</dbReference>
<evidence type="ECO:0000256" key="3">
    <source>
        <dbReference type="ARBA" id="ARBA00023172"/>
    </source>
</evidence>
<name>A0A1F5WZF1_9BACT</name>
<gene>
    <name evidence="5" type="ORF">A2930_00060</name>
</gene>
<evidence type="ECO:0000313" key="6">
    <source>
        <dbReference type="Proteomes" id="UP000178114"/>
    </source>
</evidence>